<keyword evidence="3 6" id="KW-0285">Flavoprotein</keyword>
<evidence type="ECO:0000256" key="3">
    <source>
        <dbReference type="ARBA" id="ARBA00022630"/>
    </source>
</evidence>
<feature type="domain" description="Acyl-CoA dehydrogenase/oxidase C-terminal" evidence="7">
    <location>
        <begin position="228"/>
        <end position="376"/>
    </location>
</feature>
<dbReference type="InterPro" id="IPR006089">
    <property type="entry name" value="Acyl-CoA_DH_CS"/>
</dbReference>
<evidence type="ECO:0000313" key="11">
    <source>
        <dbReference type="Proteomes" id="UP000183245"/>
    </source>
</evidence>
<dbReference type="Pfam" id="PF02771">
    <property type="entry name" value="Acyl-CoA_dh_N"/>
    <property type="match status" value="1"/>
</dbReference>
<dbReference type="InterPro" id="IPR046373">
    <property type="entry name" value="Acyl-CoA_Oxase/DH_mid-dom_sf"/>
</dbReference>
<reference evidence="10" key="1">
    <citation type="journal article" date="2016" name="Environ. Microbiol.">
        <title>Genomic resolution of a cold subsurface aquifer community provides metabolic insights for novel microbes adapted to high CO concentrations.</title>
        <authorList>
            <person name="Probst A.J."/>
            <person name="Castelle C.J."/>
            <person name="Singh A."/>
            <person name="Brown C.T."/>
            <person name="Anantharaman K."/>
            <person name="Sharon I."/>
            <person name="Hug L.A."/>
            <person name="Burstein D."/>
            <person name="Emerson J.B."/>
            <person name="Thomas B.C."/>
            <person name="Banfield J.F."/>
        </authorList>
    </citation>
    <scope>NUCLEOTIDE SEQUENCE [LARGE SCALE GENOMIC DNA]</scope>
    <source>
        <strain evidence="10">CG2_30_54_11</strain>
    </source>
</reference>
<dbReference type="Proteomes" id="UP000183245">
    <property type="component" value="Unassembled WGS sequence"/>
</dbReference>
<sequence length="378" mass="40358">MQFELNEEQHLLQAMVREFAAREVAPFDATMDREDHINMSILQKMKEVGLWGIVGDEQYGGAGAGTLGGAVVMEELARGSGSIALTLDAHWLCLEGIQIFGSAEQKQKYLPEFVSGDTIGAFSWTEPAAGSDAAGIQAFARKINGGYTLSGTKCFVTNGGLAGIYLVGARTSEEEGAKSFSVFILEEGAAGLKVGAREDKMGMRGSHTTEIILENVQAKESQLLGAEGDGFKIAMEILNGGRISIGAISVGTAAAAMTEAVGYVKSRKAFGKALADQQAVQFKLADMDTSIQAARLLVYKAAQHKDDHKPYHKEAAQAKVFASEMATRVCLDAIQLQGGYGYTRDASSERYLRNAKLAEIGEGASEVLRMLIGRAIVK</sequence>
<dbReference type="Gene3D" id="1.20.140.10">
    <property type="entry name" value="Butyryl-CoA Dehydrogenase, subunit A, domain 3"/>
    <property type="match status" value="1"/>
</dbReference>
<evidence type="ECO:0000256" key="2">
    <source>
        <dbReference type="ARBA" id="ARBA00009347"/>
    </source>
</evidence>
<evidence type="ECO:0000259" key="7">
    <source>
        <dbReference type="Pfam" id="PF00441"/>
    </source>
</evidence>
<dbReference type="Pfam" id="PF02770">
    <property type="entry name" value="Acyl-CoA_dh_M"/>
    <property type="match status" value="1"/>
</dbReference>
<proteinExistence type="inferred from homology"/>
<name>A0A1J5IYX1_9BACT</name>
<evidence type="ECO:0000313" key="10">
    <source>
        <dbReference type="EMBL" id="OIP97478.1"/>
    </source>
</evidence>
<feature type="domain" description="Acyl-CoA oxidase/dehydrogenase middle" evidence="8">
    <location>
        <begin position="121"/>
        <end position="216"/>
    </location>
</feature>
<evidence type="ECO:0000256" key="1">
    <source>
        <dbReference type="ARBA" id="ARBA00001974"/>
    </source>
</evidence>
<dbReference type="InterPro" id="IPR036250">
    <property type="entry name" value="AcylCo_DH-like_C"/>
</dbReference>
<dbReference type="InterPro" id="IPR006091">
    <property type="entry name" value="Acyl-CoA_Oxase/DH_mid-dom"/>
</dbReference>
<evidence type="ECO:0008006" key="12">
    <source>
        <dbReference type="Google" id="ProtNLM"/>
    </source>
</evidence>
<evidence type="ECO:0000259" key="9">
    <source>
        <dbReference type="Pfam" id="PF02771"/>
    </source>
</evidence>
<evidence type="ECO:0000256" key="5">
    <source>
        <dbReference type="ARBA" id="ARBA00023002"/>
    </source>
</evidence>
<comment type="caution">
    <text evidence="10">The sequence shown here is derived from an EMBL/GenBank/DDBJ whole genome shotgun (WGS) entry which is preliminary data.</text>
</comment>
<comment type="cofactor">
    <cofactor evidence="1 6">
        <name>FAD</name>
        <dbReference type="ChEBI" id="CHEBI:57692"/>
    </cofactor>
</comment>
<dbReference type="Gene3D" id="2.40.110.10">
    <property type="entry name" value="Butyryl-CoA Dehydrogenase, subunit A, domain 2"/>
    <property type="match status" value="1"/>
</dbReference>
<dbReference type="FunFam" id="1.10.540.10:FF:000002">
    <property type="entry name" value="Acyl-CoA dehydrogenase FadE19"/>
    <property type="match status" value="1"/>
</dbReference>
<dbReference type="PANTHER" id="PTHR43884">
    <property type="entry name" value="ACYL-COA DEHYDROGENASE"/>
    <property type="match status" value="1"/>
</dbReference>
<dbReference type="STRING" id="1817892.AUK40_03130"/>
<dbReference type="GO" id="GO:0050660">
    <property type="term" value="F:flavin adenine dinucleotide binding"/>
    <property type="evidence" value="ECO:0007669"/>
    <property type="project" value="InterPro"/>
</dbReference>
<keyword evidence="5 6" id="KW-0560">Oxidoreductase</keyword>
<dbReference type="AlphaFoldDB" id="A0A1J5IYX1"/>
<evidence type="ECO:0000256" key="6">
    <source>
        <dbReference type="RuleBase" id="RU362125"/>
    </source>
</evidence>
<dbReference type="EMBL" id="MNZT01000054">
    <property type="protein sequence ID" value="OIP97478.1"/>
    <property type="molecule type" value="Genomic_DNA"/>
</dbReference>
<protein>
    <recommendedName>
        <fullName evidence="12">Acyl-CoA dehydrogenase</fullName>
    </recommendedName>
</protein>
<gene>
    <name evidence="10" type="ORF">AUK40_03130</name>
</gene>
<organism evidence="10 11">
    <name type="scientific">Candidatus Wirthbacteria bacterium CG2_30_54_11</name>
    <dbReference type="NCBI Taxonomy" id="1817892"/>
    <lineage>
        <taxon>Bacteria</taxon>
        <taxon>Candidatus Wirthbacteria</taxon>
    </lineage>
</organism>
<dbReference type="Pfam" id="PF00441">
    <property type="entry name" value="Acyl-CoA_dh_1"/>
    <property type="match status" value="1"/>
</dbReference>
<dbReference type="SUPFAM" id="SSF56645">
    <property type="entry name" value="Acyl-CoA dehydrogenase NM domain-like"/>
    <property type="match status" value="1"/>
</dbReference>
<dbReference type="PROSITE" id="PS00073">
    <property type="entry name" value="ACYL_COA_DH_2"/>
    <property type="match status" value="1"/>
</dbReference>
<comment type="similarity">
    <text evidence="2 6">Belongs to the acyl-CoA dehydrogenase family.</text>
</comment>
<dbReference type="InterPro" id="IPR009075">
    <property type="entry name" value="AcylCo_DH/oxidase_C"/>
</dbReference>
<dbReference type="InterPro" id="IPR013786">
    <property type="entry name" value="AcylCoA_DH/ox_N"/>
</dbReference>
<dbReference type="PANTHER" id="PTHR43884:SF12">
    <property type="entry name" value="ISOVALERYL-COA DEHYDROGENASE, MITOCHONDRIAL-RELATED"/>
    <property type="match status" value="1"/>
</dbReference>
<dbReference type="GO" id="GO:0003995">
    <property type="term" value="F:acyl-CoA dehydrogenase activity"/>
    <property type="evidence" value="ECO:0007669"/>
    <property type="project" value="InterPro"/>
</dbReference>
<accession>A0A1J5IYX1</accession>
<dbReference type="FunFam" id="1.20.140.10:FF:000004">
    <property type="entry name" value="Acyl-CoA dehydrogenase FadE25"/>
    <property type="match status" value="1"/>
</dbReference>
<keyword evidence="4 6" id="KW-0274">FAD</keyword>
<dbReference type="InterPro" id="IPR009100">
    <property type="entry name" value="AcylCoA_DH/oxidase_NM_dom_sf"/>
</dbReference>
<dbReference type="Gene3D" id="1.10.540.10">
    <property type="entry name" value="Acyl-CoA dehydrogenase/oxidase, N-terminal domain"/>
    <property type="match status" value="1"/>
</dbReference>
<feature type="domain" description="Acyl-CoA dehydrogenase/oxidase N-terminal" evidence="9">
    <location>
        <begin position="6"/>
        <end position="117"/>
    </location>
</feature>
<evidence type="ECO:0000259" key="8">
    <source>
        <dbReference type="Pfam" id="PF02770"/>
    </source>
</evidence>
<evidence type="ECO:0000256" key="4">
    <source>
        <dbReference type="ARBA" id="ARBA00022827"/>
    </source>
</evidence>
<dbReference type="PIRSF" id="PIRSF016578">
    <property type="entry name" value="HsaA"/>
    <property type="match status" value="1"/>
</dbReference>
<dbReference type="SUPFAM" id="SSF47203">
    <property type="entry name" value="Acyl-CoA dehydrogenase C-terminal domain-like"/>
    <property type="match status" value="1"/>
</dbReference>
<dbReference type="InterPro" id="IPR037069">
    <property type="entry name" value="AcylCoA_DH/ox_N_sf"/>
</dbReference>